<reference evidence="2 4" key="1">
    <citation type="submission" date="2017-02" db="EMBL/GenBank/DDBJ databases">
        <title>Mycobacterium kansasii genomes.</title>
        <authorList>
            <person name="Borowka P."/>
            <person name="Strapagiel D."/>
            <person name="Marciniak B."/>
            <person name="Lach J."/>
            <person name="Bakula Z."/>
            <person name="Van Ingen J."/>
            <person name="Safianowska A."/>
            <person name="Brzostek A."/>
            <person name="Dziadek J."/>
            <person name="Jagielski T."/>
        </authorList>
    </citation>
    <scope>NUCLEOTIDE SEQUENCE [LARGE SCALE GENOMIC DNA]</scope>
    <source>
        <strain evidence="2 4">12MK</strain>
    </source>
</reference>
<evidence type="ECO:0000259" key="1">
    <source>
        <dbReference type="Pfam" id="PF22905"/>
    </source>
</evidence>
<evidence type="ECO:0000313" key="2">
    <source>
        <dbReference type="EMBL" id="ORC05641.1"/>
    </source>
</evidence>
<evidence type="ECO:0000313" key="3">
    <source>
        <dbReference type="EMBL" id="VAZ95028.1"/>
    </source>
</evidence>
<accession>A0A8E2IQU1</accession>
<dbReference type="EMBL" id="UPHM01000074">
    <property type="protein sequence ID" value="VAZ95028.1"/>
    <property type="molecule type" value="Genomic_DNA"/>
</dbReference>
<sequence length="83" mass="8846">MQRVTTSLKLQAAQLPRIAVDLENIAATLAQAQRSAGWYISALEQDLEDIDCEIGEALAADDQTEANALCDDAVAETRAALSV</sequence>
<keyword evidence="5" id="KW-1185">Reference proteome</keyword>
<dbReference type="InterPro" id="IPR054469">
    <property type="entry name" value="Pred_hydrolase_N"/>
</dbReference>
<evidence type="ECO:0000313" key="5">
    <source>
        <dbReference type="Proteomes" id="UP000271464"/>
    </source>
</evidence>
<evidence type="ECO:0000313" key="4">
    <source>
        <dbReference type="Proteomes" id="UP000192335"/>
    </source>
</evidence>
<feature type="domain" description="Predicted hydrolase N-terminal" evidence="1">
    <location>
        <begin position="2"/>
        <end position="82"/>
    </location>
</feature>
<name>A0A8E2IQU1_9MYCO</name>
<dbReference type="EMBL" id="MWQA01000001">
    <property type="protein sequence ID" value="ORC05641.1"/>
    <property type="molecule type" value="Genomic_DNA"/>
</dbReference>
<gene>
    <name evidence="2" type="ORF">B4U45_02135</name>
    <name evidence="3" type="ORF">LAUMK4_03006</name>
</gene>
<protein>
    <recommendedName>
        <fullName evidence="1">Predicted hydrolase N-terminal domain-containing protein</fullName>
    </recommendedName>
</protein>
<reference evidence="3 5" key="2">
    <citation type="submission" date="2018-09" db="EMBL/GenBank/DDBJ databases">
        <authorList>
            <person name="Tagini F."/>
        </authorList>
    </citation>
    <scope>NUCLEOTIDE SEQUENCE [LARGE SCALE GENOMIC DNA]</scope>
    <source>
        <strain evidence="3 5">MK4</strain>
    </source>
</reference>
<proteinExistence type="predicted"/>
<dbReference type="AlphaFoldDB" id="A0A8E2IQU1"/>
<dbReference type="Pfam" id="PF22905">
    <property type="entry name" value="Hydro_N_hd"/>
    <property type="match status" value="1"/>
</dbReference>
<comment type="caution">
    <text evidence="2">The sequence shown here is derived from an EMBL/GenBank/DDBJ whole genome shotgun (WGS) entry which is preliminary data.</text>
</comment>
<dbReference type="Proteomes" id="UP000192335">
    <property type="component" value="Unassembled WGS sequence"/>
</dbReference>
<organism evidence="2 4">
    <name type="scientific">Mycobacterium persicum</name>
    <dbReference type="NCBI Taxonomy" id="1487726"/>
    <lineage>
        <taxon>Bacteria</taxon>
        <taxon>Bacillati</taxon>
        <taxon>Actinomycetota</taxon>
        <taxon>Actinomycetes</taxon>
        <taxon>Mycobacteriales</taxon>
        <taxon>Mycobacteriaceae</taxon>
        <taxon>Mycobacterium</taxon>
    </lineage>
</organism>
<dbReference type="Proteomes" id="UP000271464">
    <property type="component" value="Unassembled WGS sequence"/>
</dbReference>